<protein>
    <submittedName>
        <fullName evidence="3">Ogr/Delta-like zinc finger family protein</fullName>
    </submittedName>
</protein>
<organism evidence="3">
    <name type="scientific">Sphingomonas psychrotolerans</name>
    <dbReference type="NCBI Taxonomy" id="1327635"/>
    <lineage>
        <taxon>Bacteria</taxon>
        <taxon>Pseudomonadati</taxon>
        <taxon>Pseudomonadota</taxon>
        <taxon>Alphaproteobacteria</taxon>
        <taxon>Sphingomonadales</taxon>
        <taxon>Sphingomonadaceae</taxon>
        <taxon>Sphingomonas</taxon>
    </lineage>
</organism>
<name>A0ABU3N1K3_9SPHN</name>
<dbReference type="InterPro" id="IPR007684">
    <property type="entry name" value="Znf_Ogr/Delta"/>
</dbReference>
<feature type="domain" description="Zinc finger Ogr/Delta-type" evidence="2">
    <location>
        <begin position="35"/>
        <end position="78"/>
    </location>
</feature>
<evidence type="ECO:0000256" key="1">
    <source>
        <dbReference type="SAM" id="MobiDB-lite"/>
    </source>
</evidence>
<evidence type="ECO:0000313" key="3">
    <source>
        <dbReference type="EMBL" id="MDT8758258.1"/>
    </source>
</evidence>
<dbReference type="Pfam" id="PF04606">
    <property type="entry name" value="Ogr_Delta"/>
    <property type="match status" value="1"/>
</dbReference>
<proteinExistence type="predicted"/>
<evidence type="ECO:0000259" key="2">
    <source>
        <dbReference type="Pfam" id="PF04606"/>
    </source>
</evidence>
<gene>
    <name evidence="3" type="ORF">MZO42_06070</name>
</gene>
<feature type="region of interest" description="Disordered" evidence="1">
    <location>
        <begin position="101"/>
        <end position="120"/>
    </location>
</feature>
<comment type="caution">
    <text evidence="3">The sequence shown here is derived from an EMBL/GenBank/DDBJ whole genome shotgun (WGS) entry which is preliminary data.</text>
</comment>
<sequence length="120" mass="13346">MNAITPKPRPLIEAPLTLRRRSGGEKARDSAFIICPKCDAPCIIRRSERITETVKHLMAHCTNTGCGHTFLCQVSFVHSYSPGLIDRPDLNLPICPRDQVPHVVPPSRDGPDDQISMFES</sequence>
<accession>A0ABU3N1K3</accession>
<dbReference type="EMBL" id="JALMLT010000001">
    <property type="protein sequence ID" value="MDT8758258.1"/>
    <property type="molecule type" value="Genomic_DNA"/>
</dbReference>
<reference evidence="3" key="1">
    <citation type="submission" date="2022-04" db="EMBL/GenBank/DDBJ databases">
        <title>Tomato heritable bacteria conferring resistance against bacterial wilt.</title>
        <authorList>
            <person name="Yin J."/>
        </authorList>
    </citation>
    <scope>NUCLEOTIDE SEQUENCE</scope>
    <source>
        <strain evidence="3">Cra20</strain>
    </source>
</reference>